<proteinExistence type="predicted"/>
<keyword evidence="3" id="KW-1185">Reference proteome</keyword>
<name>A0A3N2Q0G5_SODAK</name>
<organism evidence="2 3">
    <name type="scientific">Sodiomyces alkalinus (strain CBS 110278 / VKM F-3762 / F11)</name>
    <name type="common">Alkaliphilic filamentous fungus</name>
    <dbReference type="NCBI Taxonomy" id="1314773"/>
    <lineage>
        <taxon>Eukaryota</taxon>
        <taxon>Fungi</taxon>
        <taxon>Dikarya</taxon>
        <taxon>Ascomycota</taxon>
        <taxon>Pezizomycotina</taxon>
        <taxon>Sordariomycetes</taxon>
        <taxon>Hypocreomycetidae</taxon>
        <taxon>Glomerellales</taxon>
        <taxon>Plectosphaerellaceae</taxon>
        <taxon>Sodiomyces</taxon>
    </lineage>
</organism>
<gene>
    <name evidence="2" type="ORF">SODALDRAFT_356211</name>
</gene>
<evidence type="ECO:0000256" key="1">
    <source>
        <dbReference type="SAM" id="MobiDB-lite"/>
    </source>
</evidence>
<dbReference type="EMBL" id="ML119052">
    <property type="protein sequence ID" value="ROT40253.1"/>
    <property type="molecule type" value="Genomic_DNA"/>
</dbReference>
<dbReference type="RefSeq" id="XP_028468059.1">
    <property type="nucleotide sequence ID" value="XM_028613889.1"/>
</dbReference>
<feature type="region of interest" description="Disordered" evidence="1">
    <location>
        <begin position="1"/>
        <end position="21"/>
    </location>
</feature>
<evidence type="ECO:0000313" key="3">
    <source>
        <dbReference type="Proteomes" id="UP000272025"/>
    </source>
</evidence>
<dbReference type="Proteomes" id="UP000272025">
    <property type="component" value="Unassembled WGS sequence"/>
</dbReference>
<dbReference type="GeneID" id="39582367"/>
<dbReference type="AlphaFoldDB" id="A0A3N2Q0G5"/>
<protein>
    <submittedName>
        <fullName evidence="2">Uncharacterized protein</fullName>
    </submittedName>
</protein>
<reference evidence="2 3" key="1">
    <citation type="journal article" date="2018" name="Mol. Ecol.">
        <title>The obligate alkalophilic soda-lake fungus Sodiomyces alkalinus has shifted to a protein diet.</title>
        <authorList>
            <person name="Grum-Grzhimaylo A.A."/>
            <person name="Falkoski D.L."/>
            <person name="van den Heuvel J."/>
            <person name="Valero-Jimenez C.A."/>
            <person name="Min B."/>
            <person name="Choi I.G."/>
            <person name="Lipzen A."/>
            <person name="Daum C.G."/>
            <person name="Aanen D.K."/>
            <person name="Tsang A."/>
            <person name="Henrissat B."/>
            <person name="Bilanenko E.N."/>
            <person name="de Vries R.P."/>
            <person name="van Kan J.A.L."/>
            <person name="Grigoriev I.V."/>
            <person name="Debets A.J.M."/>
        </authorList>
    </citation>
    <scope>NUCLEOTIDE SEQUENCE [LARGE SCALE GENOMIC DNA]</scope>
    <source>
        <strain evidence="2 3">F11</strain>
    </source>
</reference>
<evidence type="ECO:0000313" key="2">
    <source>
        <dbReference type="EMBL" id="ROT40253.1"/>
    </source>
</evidence>
<accession>A0A3N2Q0G5</accession>
<sequence>MTSDEIKIDNVGTTQPDASGDGSIQAAVPCLPFLRGDYLGDRELNPQELFWRLPLTIQRRLEKWRGRGRGAKVEERLRGQDSRETIANDVTKQRRGKLRIHIALSGRQDAKVPEVLILGYLTVCMQANDLIITCSVLGNPSRYIQLPRFYDVIAWNRLEASDFGRLVRRVPTSIQPTLENVTSPRNLLLIRSARYGKGTPLIDRNDEPSWRSIQSPSAESNGLHLVLCGVGFCGNGTE</sequence>